<dbReference type="Proteomes" id="UP000772434">
    <property type="component" value="Unassembled WGS sequence"/>
</dbReference>
<evidence type="ECO:0000313" key="2">
    <source>
        <dbReference type="EMBL" id="KAF9072253.1"/>
    </source>
</evidence>
<gene>
    <name evidence="2" type="ORF">BDP27DRAFT_1493773</name>
</gene>
<protein>
    <submittedName>
        <fullName evidence="2">Uncharacterized protein</fullName>
    </submittedName>
</protein>
<sequence>MADGRLILLLTLSHSIAARSFKTMSFSELGSHIWQFPPEQLAKILSAKKRKSSAPLHTAKSIDCLEYYNCAIDRLEPALENVTRQFIEHIIPVADGYKPMPSSTFIDLLNKAMVVCSAEHSGGLHESFRFCHLDKRMRDDGTSAVKPAETTTNKIKYRCNKKKLQDNVQ</sequence>
<feature type="chain" id="PRO_5040172488" evidence="1">
    <location>
        <begin position="19"/>
        <end position="169"/>
    </location>
</feature>
<dbReference type="OrthoDB" id="10614719at2759"/>
<dbReference type="AlphaFoldDB" id="A0A9P5PZX8"/>
<comment type="caution">
    <text evidence="2">The sequence shown here is derived from an EMBL/GenBank/DDBJ whole genome shotgun (WGS) entry which is preliminary data.</text>
</comment>
<reference evidence="2" key="1">
    <citation type="submission" date="2020-11" db="EMBL/GenBank/DDBJ databases">
        <authorList>
            <consortium name="DOE Joint Genome Institute"/>
            <person name="Ahrendt S."/>
            <person name="Riley R."/>
            <person name="Andreopoulos W."/>
            <person name="Labutti K."/>
            <person name="Pangilinan J."/>
            <person name="Ruiz-Duenas F.J."/>
            <person name="Barrasa J.M."/>
            <person name="Sanchez-Garcia M."/>
            <person name="Camarero S."/>
            <person name="Miyauchi S."/>
            <person name="Serrano A."/>
            <person name="Linde D."/>
            <person name="Babiker R."/>
            <person name="Drula E."/>
            <person name="Ayuso-Fernandez I."/>
            <person name="Pacheco R."/>
            <person name="Padilla G."/>
            <person name="Ferreira P."/>
            <person name="Barriuso J."/>
            <person name="Kellner H."/>
            <person name="Castanera R."/>
            <person name="Alfaro M."/>
            <person name="Ramirez L."/>
            <person name="Pisabarro A.G."/>
            <person name="Kuo A."/>
            <person name="Tritt A."/>
            <person name="Lipzen A."/>
            <person name="He G."/>
            <person name="Yan M."/>
            <person name="Ng V."/>
            <person name="Cullen D."/>
            <person name="Martin F."/>
            <person name="Rosso M.-N."/>
            <person name="Henrissat B."/>
            <person name="Hibbett D."/>
            <person name="Martinez A.T."/>
            <person name="Grigoriev I.V."/>
        </authorList>
    </citation>
    <scope>NUCLEOTIDE SEQUENCE</scope>
    <source>
        <strain evidence="2">AH 40177</strain>
    </source>
</reference>
<evidence type="ECO:0000256" key="1">
    <source>
        <dbReference type="SAM" id="SignalP"/>
    </source>
</evidence>
<feature type="signal peptide" evidence="1">
    <location>
        <begin position="1"/>
        <end position="18"/>
    </location>
</feature>
<dbReference type="EMBL" id="JADNRY010000025">
    <property type="protein sequence ID" value="KAF9072253.1"/>
    <property type="molecule type" value="Genomic_DNA"/>
</dbReference>
<keyword evidence="1" id="KW-0732">Signal</keyword>
<organism evidence="2 3">
    <name type="scientific">Rhodocollybia butyracea</name>
    <dbReference type="NCBI Taxonomy" id="206335"/>
    <lineage>
        <taxon>Eukaryota</taxon>
        <taxon>Fungi</taxon>
        <taxon>Dikarya</taxon>
        <taxon>Basidiomycota</taxon>
        <taxon>Agaricomycotina</taxon>
        <taxon>Agaricomycetes</taxon>
        <taxon>Agaricomycetidae</taxon>
        <taxon>Agaricales</taxon>
        <taxon>Marasmiineae</taxon>
        <taxon>Omphalotaceae</taxon>
        <taxon>Rhodocollybia</taxon>
    </lineage>
</organism>
<accession>A0A9P5PZX8</accession>
<evidence type="ECO:0000313" key="3">
    <source>
        <dbReference type="Proteomes" id="UP000772434"/>
    </source>
</evidence>
<keyword evidence="3" id="KW-1185">Reference proteome</keyword>
<name>A0A9P5PZX8_9AGAR</name>
<proteinExistence type="predicted"/>